<dbReference type="Gene3D" id="1.25.10.20">
    <property type="entry name" value="Vitellinogen, superhelical"/>
    <property type="match status" value="1"/>
</dbReference>
<dbReference type="PATRIC" id="fig|265726.11.peg.2316"/>
<evidence type="ECO:0000256" key="1">
    <source>
        <dbReference type="SAM" id="MobiDB-lite"/>
    </source>
</evidence>
<dbReference type="SUPFAM" id="SSF48431">
    <property type="entry name" value="Lipovitellin-phosvitin complex, superhelical domain"/>
    <property type="match status" value="1"/>
</dbReference>
<feature type="region of interest" description="Disordered" evidence="1">
    <location>
        <begin position="347"/>
        <end position="374"/>
    </location>
</feature>
<dbReference type="InterPro" id="IPR011030">
    <property type="entry name" value="Lipovitellin_superhlx_dom"/>
</dbReference>
<reference evidence="3 4" key="1">
    <citation type="submission" date="2014-12" db="EMBL/GenBank/DDBJ databases">
        <title>Mercury Reductase activity and rhizosphere competence traits in the genome of root associated Photobacterium halotolerans MELD1.</title>
        <authorList>
            <person name="Mathew D.C."/>
            <person name="Huang C.-C."/>
        </authorList>
    </citation>
    <scope>NUCLEOTIDE SEQUENCE [LARGE SCALE GENOMIC DNA]</scope>
    <source>
        <strain evidence="3 4">MELD1</strain>
    </source>
</reference>
<dbReference type="EMBL" id="JWYV01000002">
    <property type="protein sequence ID" value="KKD01080.1"/>
    <property type="molecule type" value="Genomic_DNA"/>
</dbReference>
<evidence type="ECO:0008006" key="5">
    <source>
        <dbReference type="Google" id="ProtNLM"/>
    </source>
</evidence>
<organism evidence="3 4">
    <name type="scientific">Photobacterium halotolerans</name>
    <dbReference type="NCBI Taxonomy" id="265726"/>
    <lineage>
        <taxon>Bacteria</taxon>
        <taxon>Pseudomonadati</taxon>
        <taxon>Pseudomonadota</taxon>
        <taxon>Gammaproteobacteria</taxon>
        <taxon>Vibrionales</taxon>
        <taxon>Vibrionaceae</taxon>
        <taxon>Photobacterium</taxon>
    </lineage>
</organism>
<name>A0A0F5VHY3_9GAMM</name>
<dbReference type="RefSeq" id="WP_046219452.1">
    <property type="nucleotide sequence ID" value="NZ_JWYV01000002.1"/>
</dbReference>
<feature type="region of interest" description="Disordered" evidence="1">
    <location>
        <begin position="33"/>
        <end position="71"/>
    </location>
</feature>
<evidence type="ECO:0000313" key="4">
    <source>
        <dbReference type="Proteomes" id="UP000033633"/>
    </source>
</evidence>
<evidence type="ECO:0000256" key="2">
    <source>
        <dbReference type="SAM" id="SignalP"/>
    </source>
</evidence>
<feature type="chain" id="PRO_5002496087" description="Vitellogenin domain-containing protein" evidence="2">
    <location>
        <begin position="20"/>
        <end position="661"/>
    </location>
</feature>
<dbReference type="OrthoDB" id="5809145at2"/>
<keyword evidence="4" id="KW-1185">Reference proteome</keyword>
<feature type="compositionally biased region" description="Polar residues" evidence="1">
    <location>
        <begin position="364"/>
        <end position="374"/>
    </location>
</feature>
<keyword evidence="2" id="KW-0732">Signal</keyword>
<dbReference type="AlphaFoldDB" id="A0A0F5VHY3"/>
<comment type="caution">
    <text evidence="3">The sequence shown here is derived from an EMBL/GenBank/DDBJ whole genome shotgun (WGS) entry which is preliminary data.</text>
</comment>
<proteinExistence type="predicted"/>
<evidence type="ECO:0000313" key="3">
    <source>
        <dbReference type="EMBL" id="KKD01080.1"/>
    </source>
</evidence>
<feature type="signal peptide" evidence="2">
    <location>
        <begin position="1"/>
        <end position="19"/>
    </location>
</feature>
<dbReference type="Proteomes" id="UP000033633">
    <property type="component" value="Unassembled WGS sequence"/>
</dbReference>
<feature type="compositionally biased region" description="Polar residues" evidence="1">
    <location>
        <begin position="47"/>
        <end position="71"/>
    </location>
</feature>
<sequence>MKNKLLFILLLVSCVAAGAALFSLSGSPVSAVPDHESASASAQPSAMQTSTNSNTSAFQDTGTPPSHSGNTASEAFAKQIFALQYSADIAFSAPGTTVEQTIRFDISGDLIQYRQIRDDHRYQLIRIPSPDITAVVNQQANPEIVAALRQQVQQGIEFISSPEGEILEVYLSQPHPSLKSMETIAFMMQHIVPETLSGNTQWQRTEKDYNGEFTAFYSLQPDTAQTPATDSYALFKRRELEKAVYDQVSGDQARGLENKLRPIYSFSHQARWDQQHRMLQSLSVDESVEHQLNGQPLASSNNRLVLNLTSWSEHISPTDLALIQQVQSQRQIELTAAEVFLSSGGKASQGARAQGEETAEQQKSDQNAQGMNTSAEAAYQEIKDLYDAMLSLDGLERVKAESQLSALLQNFARTYPGDLDLLTDDLAKFGTHEPGFSLYLSALSTVASHASQEAMLTTLNARINENQAAASIMASLALSPQGNTLTFERFSNMVGNSSLAESMPVNVDLAKSAMVQRMGVEDSTTANAYVSEQLRELKSAPDTSATLHHLTVLGNMGQYLSFEDLQTYTDQANADIRQRATHALRFVPGPDATDYLLQTLKDDANVTTREVAANSLSYRSMDNNTLAQIQQQIDVEQNQQIKDRLQDIVDKYAQDQSEIAQ</sequence>
<protein>
    <recommendedName>
        <fullName evidence="5">Vitellogenin domain-containing protein</fullName>
    </recommendedName>
</protein>
<accession>A0A0F5VHY3</accession>
<gene>
    <name evidence="3" type="ORF">KY46_04760</name>
</gene>